<accession>A0ABV3P8F5</accession>
<dbReference type="RefSeq" id="WP_367638921.1">
    <property type="nucleotide sequence ID" value="NZ_JBFNQN010000009.1"/>
</dbReference>
<keyword evidence="1" id="KW-0472">Membrane</keyword>
<evidence type="ECO:0008006" key="4">
    <source>
        <dbReference type="Google" id="ProtNLM"/>
    </source>
</evidence>
<keyword evidence="3" id="KW-1185">Reference proteome</keyword>
<protein>
    <recommendedName>
        <fullName evidence="4">DUF4190 domain-containing protein</fullName>
    </recommendedName>
</protein>
<evidence type="ECO:0000313" key="2">
    <source>
        <dbReference type="EMBL" id="MEW9265787.1"/>
    </source>
</evidence>
<dbReference type="Proteomes" id="UP001555826">
    <property type="component" value="Unassembled WGS sequence"/>
</dbReference>
<keyword evidence="1" id="KW-0812">Transmembrane</keyword>
<feature type="transmembrane region" description="Helical" evidence="1">
    <location>
        <begin position="66"/>
        <end position="89"/>
    </location>
</feature>
<feature type="transmembrane region" description="Helical" evidence="1">
    <location>
        <begin position="21"/>
        <end position="54"/>
    </location>
</feature>
<comment type="caution">
    <text evidence="2">The sequence shown here is derived from an EMBL/GenBank/DDBJ whole genome shotgun (WGS) entry which is preliminary data.</text>
</comment>
<name>A0ABV3P8F5_9ACTN</name>
<sequence>MQQPGNPRGNQPTNQPTNTGAIGGVVASLAGLVVSLVIAPLSIVMGLVVVGFAVRALRAGHPDRGWWTAGLALSVVCVVVGVVATAVVVL</sequence>
<gene>
    <name evidence="2" type="ORF">AB1207_13600</name>
</gene>
<proteinExistence type="predicted"/>
<evidence type="ECO:0000313" key="3">
    <source>
        <dbReference type="Proteomes" id="UP001555826"/>
    </source>
</evidence>
<reference evidence="2 3" key="1">
    <citation type="submission" date="2024-07" db="EMBL/GenBank/DDBJ databases">
        <authorList>
            <person name="Thanompreechachai J."/>
            <person name="Duangmal K."/>
        </authorList>
    </citation>
    <scope>NUCLEOTIDE SEQUENCE [LARGE SCALE GENOMIC DNA]</scope>
    <source>
        <strain evidence="2 3">KCTC 19886</strain>
    </source>
</reference>
<evidence type="ECO:0000256" key="1">
    <source>
        <dbReference type="SAM" id="Phobius"/>
    </source>
</evidence>
<keyword evidence="1" id="KW-1133">Transmembrane helix</keyword>
<organism evidence="2 3">
    <name type="scientific">Kineococcus endophyticus</name>
    <dbReference type="NCBI Taxonomy" id="1181883"/>
    <lineage>
        <taxon>Bacteria</taxon>
        <taxon>Bacillati</taxon>
        <taxon>Actinomycetota</taxon>
        <taxon>Actinomycetes</taxon>
        <taxon>Kineosporiales</taxon>
        <taxon>Kineosporiaceae</taxon>
        <taxon>Kineococcus</taxon>
    </lineage>
</organism>
<dbReference type="EMBL" id="JBFNQN010000009">
    <property type="protein sequence ID" value="MEW9265787.1"/>
    <property type="molecule type" value="Genomic_DNA"/>
</dbReference>